<feature type="non-terminal residue" evidence="1">
    <location>
        <position position="260"/>
    </location>
</feature>
<gene>
    <name evidence="1" type="ORF">LTS18_012304</name>
</gene>
<evidence type="ECO:0000313" key="1">
    <source>
        <dbReference type="EMBL" id="KAK3052246.1"/>
    </source>
</evidence>
<accession>A0ACC3CXJ8</accession>
<sequence length="260" mass="27330">MFTDLFLYGLVVPILPFLLEDRVHVPGPQIQTYTSVLLALYAAAQVIISPIAGVLSDKISTRQLPFLVGLLALFGATLLLSVAQTIPVLAIARILQGTSAAIVWTVGLTICLETVGPANLGTTIGSIFSFISAGTLAAPVLGGVLYKKIGYVGVFGLGASFLVVDFGLRLMVIEKKIAVQYKDHPEHCDSDSDTSSIASKTSDAEAGDDAADSAPSEDSPLLGISSSNHYRITTKLPRFLSSMPVLACVTDSSLLVSFLT</sequence>
<evidence type="ECO:0000313" key="2">
    <source>
        <dbReference type="Proteomes" id="UP001186974"/>
    </source>
</evidence>
<dbReference type="EMBL" id="JAWDJW010009994">
    <property type="protein sequence ID" value="KAK3052246.1"/>
    <property type="molecule type" value="Genomic_DNA"/>
</dbReference>
<keyword evidence="2" id="KW-1185">Reference proteome</keyword>
<reference evidence="1" key="1">
    <citation type="submission" date="2024-09" db="EMBL/GenBank/DDBJ databases">
        <title>Black Yeasts Isolated from many extreme environments.</title>
        <authorList>
            <person name="Coleine C."/>
            <person name="Stajich J.E."/>
            <person name="Selbmann L."/>
        </authorList>
    </citation>
    <scope>NUCLEOTIDE SEQUENCE</scope>
    <source>
        <strain evidence="1">CCFEE 5737</strain>
    </source>
</reference>
<name>A0ACC3CXJ8_9PEZI</name>
<proteinExistence type="predicted"/>
<comment type="caution">
    <text evidence="1">The sequence shown here is derived from an EMBL/GenBank/DDBJ whole genome shotgun (WGS) entry which is preliminary data.</text>
</comment>
<protein>
    <submittedName>
        <fullName evidence="1">Uncharacterized protein</fullName>
    </submittedName>
</protein>
<dbReference type="Proteomes" id="UP001186974">
    <property type="component" value="Unassembled WGS sequence"/>
</dbReference>
<organism evidence="1 2">
    <name type="scientific">Coniosporium uncinatum</name>
    <dbReference type="NCBI Taxonomy" id="93489"/>
    <lineage>
        <taxon>Eukaryota</taxon>
        <taxon>Fungi</taxon>
        <taxon>Dikarya</taxon>
        <taxon>Ascomycota</taxon>
        <taxon>Pezizomycotina</taxon>
        <taxon>Dothideomycetes</taxon>
        <taxon>Dothideomycetes incertae sedis</taxon>
        <taxon>Coniosporium</taxon>
    </lineage>
</organism>